<dbReference type="InterPro" id="IPR012341">
    <property type="entry name" value="6hp_glycosidase-like_sf"/>
</dbReference>
<evidence type="ECO:0000313" key="11">
    <source>
        <dbReference type="Proteomes" id="UP000799324"/>
    </source>
</evidence>
<dbReference type="GO" id="GO:1904380">
    <property type="term" value="P:endoplasmic reticulum mannose trimming"/>
    <property type="evidence" value="ECO:0007669"/>
    <property type="project" value="InterPro"/>
</dbReference>
<feature type="compositionally biased region" description="Low complexity" evidence="8">
    <location>
        <begin position="873"/>
        <end position="885"/>
    </location>
</feature>
<evidence type="ECO:0000256" key="5">
    <source>
        <dbReference type="PIRSR" id="PIRSR601382-1"/>
    </source>
</evidence>
<feature type="active site" description="Proton donor" evidence="5">
    <location>
        <position position="158"/>
    </location>
</feature>
<dbReference type="InterPro" id="IPR001382">
    <property type="entry name" value="Glyco_hydro_47"/>
</dbReference>
<dbReference type="EMBL" id="MU004338">
    <property type="protein sequence ID" value="KAF2656324.1"/>
    <property type="molecule type" value="Genomic_DNA"/>
</dbReference>
<evidence type="ECO:0000256" key="1">
    <source>
        <dbReference type="ARBA" id="ARBA00004240"/>
    </source>
</evidence>
<evidence type="ECO:0000256" key="7">
    <source>
        <dbReference type="RuleBase" id="RU361193"/>
    </source>
</evidence>
<keyword evidence="7" id="KW-0326">Glycosidase</keyword>
<dbReference type="GO" id="GO:0016020">
    <property type="term" value="C:membrane"/>
    <property type="evidence" value="ECO:0007669"/>
    <property type="project" value="InterPro"/>
</dbReference>
<keyword evidence="6" id="KW-0106">Calcium</keyword>
<organism evidence="10 11">
    <name type="scientific">Lophiostoma macrostomum CBS 122681</name>
    <dbReference type="NCBI Taxonomy" id="1314788"/>
    <lineage>
        <taxon>Eukaryota</taxon>
        <taxon>Fungi</taxon>
        <taxon>Dikarya</taxon>
        <taxon>Ascomycota</taxon>
        <taxon>Pezizomycotina</taxon>
        <taxon>Dothideomycetes</taxon>
        <taxon>Pleosporomycetidae</taxon>
        <taxon>Pleosporales</taxon>
        <taxon>Lophiostomataceae</taxon>
        <taxon>Lophiostoma</taxon>
    </lineage>
</organism>
<keyword evidence="4" id="KW-0325">Glycoprotein</keyword>
<accession>A0A6A6TCJ4</accession>
<keyword evidence="6" id="KW-0479">Metal-binding</keyword>
<evidence type="ECO:0000256" key="4">
    <source>
        <dbReference type="ARBA" id="ARBA00023180"/>
    </source>
</evidence>
<feature type="region of interest" description="Disordered" evidence="8">
    <location>
        <begin position="972"/>
        <end position="1041"/>
    </location>
</feature>
<dbReference type="PANTHER" id="PTHR45679:SF5">
    <property type="entry name" value="ER DEGRADATION-ENHANCING ALPHA-MANNOSIDASE-LIKE PROTEIN 1"/>
    <property type="match status" value="1"/>
</dbReference>
<evidence type="ECO:0000256" key="8">
    <source>
        <dbReference type="SAM" id="MobiDB-lite"/>
    </source>
</evidence>
<comment type="cofactor">
    <cofactor evidence="6">
        <name>Ca(2+)</name>
        <dbReference type="ChEBI" id="CHEBI:29108"/>
    </cofactor>
</comment>
<evidence type="ECO:0000313" key="10">
    <source>
        <dbReference type="EMBL" id="KAF2656324.1"/>
    </source>
</evidence>
<dbReference type="GO" id="GO:0005975">
    <property type="term" value="P:carbohydrate metabolic process"/>
    <property type="evidence" value="ECO:0007669"/>
    <property type="project" value="InterPro"/>
</dbReference>
<dbReference type="EC" id="3.2.1.-" evidence="7"/>
<keyword evidence="9" id="KW-0732">Signal</keyword>
<dbReference type="UniPathway" id="UPA00378"/>
<feature type="active site" description="Proton donor" evidence="5">
    <location>
        <position position="450"/>
    </location>
</feature>
<sequence>MPGAAVFQLPCLLLLLLLACWATGGHGMTDETIASLRQETRDIFYHGFDNYMKHAFPEDELRPLTCAPLTRDRANPAHIEVNDVLGNYSLTLIDSLSTLAILASSPSPDKRGRNKPLDDFQDGIQALVENYGDGTPGPSGLGKRARGFDLDSKVQVFETVIRGVGGLLSAHLFAVGDLPIRGYEAKVEQKKRREGIFWRNGLVYDGQLLRLARDLAERLMPAFHTPTGLPYPRVNLRHGVPFYANSPYNTDAEHGQCTKDPNDKGTEITETCSAGAGSLVLEFSTLSRLTGDPRYEKAAKDAFWAVWRHKSSIGLVGAGIDAETGQWVAPFTGIGAGIDSFFEYSLKSHILLSGLPYDKNNPESDSPEAFLRAWEDAHDGIKRHVYRGAAHHHPHYIQVDLYTGAMRAFWIDSLSAYYQGLLTLAGELDEAIETHLLYTALWTRYSAMPERWSTATGNIESGLRWWGGRPEFIESTWYLYRATNDPWYLHVGEMALRDIKRRCWTKCGWAGLHDVRSGELSDRMESFFLGETAKYLFLLFDPTHPLNTWDAPFVFTTEGHPLIIPKHLREHKFSRRTSHHEWEPTPGTCSLPPQPVPFSISATAARPDVYHAASLARLHLMPTIETLESPLVEFNSDHPSISISDIQSPSNYTYYPWTLPPELVPYNATSSAMASRTTFDLSFPNLPNSPQVGGMQRVHEGILVNSMSGLRFGMIREPDTFPIEKEITFDEHFRIYSIANIALGRDEKVYMTRSTIETFNPLDPFFTRTRDTQTLDLVVDLPPAPSITPSSASLSDFLDDALGENGNLSGFDYLDAFEVDVDPEALESEPSYLASLLASLQSLLSAPTTSQTSSSASEPSHTAEPEMRRHTIPGTLPTGPGAAPLPDVPDPNLTYTPENPLGWSSIYVHDTTLCAERLAPEIPRNHQIIVIPRGDCSFSTKLRHIPPFPPKSSSLQLVIIVSYAEHEDDSYAFSSASAPEDESTTLHKHKHTHASTPQDRHPDPEAHAPPPIPDSDSEWTRKPRTTRPVPRAANPAHGGVPLVQPLLDEQQFTPSGLPRPHPIPLVMVGGGDETMGVLRRAKEGGALGVRRRYYFLSQGVRIGNLIVL</sequence>
<comment type="subcellular location">
    <subcellularLocation>
        <location evidence="1">Endoplasmic reticulum</location>
    </subcellularLocation>
</comment>
<evidence type="ECO:0000256" key="9">
    <source>
        <dbReference type="SAM" id="SignalP"/>
    </source>
</evidence>
<dbReference type="InterPro" id="IPR036026">
    <property type="entry name" value="Seven-hairpin_glycosidases"/>
</dbReference>
<feature type="chain" id="PRO_5025649664" description="alpha-1,2-Mannosidase" evidence="9">
    <location>
        <begin position="28"/>
        <end position="1108"/>
    </location>
</feature>
<feature type="active site" evidence="5">
    <location>
        <position position="471"/>
    </location>
</feature>
<dbReference type="PRINTS" id="PR00747">
    <property type="entry name" value="GLYHDRLASE47"/>
</dbReference>
<protein>
    <recommendedName>
        <fullName evidence="7">alpha-1,2-Mannosidase</fullName>
        <ecNumber evidence="7">3.2.1.-</ecNumber>
    </recommendedName>
</protein>
<feature type="binding site" evidence="6">
    <location>
        <position position="557"/>
    </location>
    <ligand>
        <name>Ca(2+)</name>
        <dbReference type="ChEBI" id="CHEBI:29108"/>
    </ligand>
</feature>
<dbReference type="GO" id="GO:0004571">
    <property type="term" value="F:mannosyl-oligosaccharide 1,2-alpha-mannosidase activity"/>
    <property type="evidence" value="ECO:0007669"/>
    <property type="project" value="InterPro"/>
</dbReference>
<name>A0A6A6TCJ4_9PLEO</name>
<dbReference type="Proteomes" id="UP000799324">
    <property type="component" value="Unassembled WGS sequence"/>
</dbReference>
<evidence type="ECO:0000256" key="6">
    <source>
        <dbReference type="PIRSR" id="PIRSR601382-2"/>
    </source>
</evidence>
<evidence type="ECO:0000256" key="2">
    <source>
        <dbReference type="ARBA" id="ARBA00007658"/>
    </source>
</evidence>
<dbReference type="AlphaFoldDB" id="A0A6A6TCJ4"/>
<dbReference type="InterPro" id="IPR044674">
    <property type="entry name" value="EDEM1/2/3"/>
</dbReference>
<evidence type="ECO:0000256" key="3">
    <source>
        <dbReference type="ARBA" id="ARBA00022824"/>
    </source>
</evidence>
<dbReference type="GO" id="GO:0044322">
    <property type="term" value="C:endoplasmic reticulum quality control compartment"/>
    <property type="evidence" value="ECO:0007669"/>
    <property type="project" value="GOC"/>
</dbReference>
<feature type="signal peptide" evidence="9">
    <location>
        <begin position="1"/>
        <end position="27"/>
    </location>
</feature>
<feature type="compositionally biased region" description="Low complexity" evidence="8">
    <location>
        <begin position="1026"/>
        <end position="1036"/>
    </location>
</feature>
<dbReference type="PANTHER" id="PTHR45679">
    <property type="entry name" value="ER DEGRADATION-ENHANCING ALPHA-MANNOSIDASE-LIKE PROTEIN 2"/>
    <property type="match status" value="1"/>
</dbReference>
<keyword evidence="3" id="KW-0256">Endoplasmic reticulum</keyword>
<feature type="region of interest" description="Disordered" evidence="8">
    <location>
        <begin position="847"/>
        <end position="896"/>
    </location>
</feature>
<comment type="similarity">
    <text evidence="2 7">Belongs to the glycosyl hydrolase 47 family.</text>
</comment>
<feature type="compositionally biased region" description="Low complexity" evidence="8">
    <location>
        <begin position="847"/>
        <end position="860"/>
    </location>
</feature>
<gene>
    <name evidence="10" type="ORF">K491DRAFT_692176</name>
</gene>
<dbReference type="GO" id="GO:0005509">
    <property type="term" value="F:calcium ion binding"/>
    <property type="evidence" value="ECO:0007669"/>
    <property type="project" value="InterPro"/>
</dbReference>
<proteinExistence type="inferred from homology"/>
<feature type="active site" evidence="5">
    <location>
        <position position="339"/>
    </location>
</feature>
<keyword evidence="7 10" id="KW-0378">Hydrolase</keyword>
<dbReference type="Gene3D" id="1.50.10.10">
    <property type="match status" value="1"/>
</dbReference>
<dbReference type="OrthoDB" id="8118055at2759"/>
<keyword evidence="11" id="KW-1185">Reference proteome</keyword>
<reference evidence="10" key="1">
    <citation type="journal article" date="2020" name="Stud. Mycol.">
        <title>101 Dothideomycetes genomes: a test case for predicting lifestyles and emergence of pathogens.</title>
        <authorList>
            <person name="Haridas S."/>
            <person name="Albert R."/>
            <person name="Binder M."/>
            <person name="Bloem J."/>
            <person name="Labutti K."/>
            <person name="Salamov A."/>
            <person name="Andreopoulos B."/>
            <person name="Baker S."/>
            <person name="Barry K."/>
            <person name="Bills G."/>
            <person name="Bluhm B."/>
            <person name="Cannon C."/>
            <person name="Castanera R."/>
            <person name="Culley D."/>
            <person name="Daum C."/>
            <person name="Ezra D."/>
            <person name="Gonzalez J."/>
            <person name="Henrissat B."/>
            <person name="Kuo A."/>
            <person name="Liang C."/>
            <person name="Lipzen A."/>
            <person name="Lutzoni F."/>
            <person name="Magnuson J."/>
            <person name="Mondo S."/>
            <person name="Nolan M."/>
            <person name="Ohm R."/>
            <person name="Pangilinan J."/>
            <person name="Park H.-J."/>
            <person name="Ramirez L."/>
            <person name="Alfaro M."/>
            <person name="Sun H."/>
            <person name="Tritt A."/>
            <person name="Yoshinaga Y."/>
            <person name="Zwiers L.-H."/>
            <person name="Turgeon B."/>
            <person name="Goodwin S."/>
            <person name="Spatafora J."/>
            <person name="Crous P."/>
            <person name="Grigoriev I."/>
        </authorList>
    </citation>
    <scope>NUCLEOTIDE SEQUENCE</scope>
    <source>
        <strain evidence="10">CBS 122681</strain>
    </source>
</reference>
<dbReference type="GO" id="GO:0036503">
    <property type="term" value="P:ERAD pathway"/>
    <property type="evidence" value="ECO:0007669"/>
    <property type="project" value="UniProtKB-ARBA"/>
</dbReference>
<dbReference type="Pfam" id="PF01532">
    <property type="entry name" value="Glyco_hydro_47"/>
    <property type="match status" value="1"/>
</dbReference>
<dbReference type="SUPFAM" id="SSF48225">
    <property type="entry name" value="Seven-hairpin glycosidases"/>
    <property type="match status" value="1"/>
</dbReference>